<evidence type="ECO:0008006" key="3">
    <source>
        <dbReference type="Google" id="ProtNLM"/>
    </source>
</evidence>
<reference evidence="1 2" key="1">
    <citation type="submission" date="2013-08" db="EMBL/GenBank/DDBJ databases">
        <title>The genome sequence of Knoellia subterranea.</title>
        <authorList>
            <person name="Zhu W."/>
            <person name="Wang G."/>
        </authorList>
    </citation>
    <scope>NUCLEOTIDE SEQUENCE [LARGE SCALE GENOMIC DNA]</scope>
    <source>
        <strain evidence="1 2">KCTC 19937</strain>
    </source>
</reference>
<name>A0A0A0JMH1_9MICO</name>
<keyword evidence="2" id="KW-1185">Reference proteome</keyword>
<dbReference type="STRING" id="1385521.N803_10625"/>
<dbReference type="EMBL" id="AVPK01000003">
    <property type="protein sequence ID" value="KGN38338.1"/>
    <property type="molecule type" value="Genomic_DNA"/>
</dbReference>
<accession>A0A0A0JMH1</accession>
<organism evidence="1 2">
    <name type="scientific">Knoellia subterranea KCTC 19937</name>
    <dbReference type="NCBI Taxonomy" id="1385521"/>
    <lineage>
        <taxon>Bacteria</taxon>
        <taxon>Bacillati</taxon>
        <taxon>Actinomycetota</taxon>
        <taxon>Actinomycetes</taxon>
        <taxon>Micrococcales</taxon>
        <taxon>Intrasporangiaceae</taxon>
        <taxon>Knoellia</taxon>
    </lineage>
</organism>
<proteinExistence type="predicted"/>
<dbReference type="Proteomes" id="UP000030011">
    <property type="component" value="Unassembled WGS sequence"/>
</dbReference>
<protein>
    <recommendedName>
        <fullName evidence="3">Antitoxin</fullName>
    </recommendedName>
</protein>
<evidence type="ECO:0000313" key="1">
    <source>
        <dbReference type="EMBL" id="KGN38338.1"/>
    </source>
</evidence>
<dbReference type="GO" id="GO:0006355">
    <property type="term" value="P:regulation of DNA-templated transcription"/>
    <property type="evidence" value="ECO:0007669"/>
    <property type="project" value="InterPro"/>
</dbReference>
<evidence type="ECO:0000313" key="2">
    <source>
        <dbReference type="Proteomes" id="UP000030011"/>
    </source>
</evidence>
<dbReference type="SUPFAM" id="SSF47598">
    <property type="entry name" value="Ribbon-helix-helix"/>
    <property type="match status" value="1"/>
</dbReference>
<comment type="caution">
    <text evidence="1">The sequence shown here is derived from an EMBL/GenBank/DDBJ whole genome shotgun (WGS) entry which is preliminary data.</text>
</comment>
<dbReference type="eggNOG" id="ENOG5032MX0">
    <property type="taxonomic scope" value="Bacteria"/>
</dbReference>
<gene>
    <name evidence="1" type="ORF">N803_10625</name>
</gene>
<dbReference type="RefSeq" id="WP_035903771.1">
    <property type="nucleotide sequence ID" value="NZ_AVPK01000003.1"/>
</dbReference>
<dbReference type="AlphaFoldDB" id="A0A0A0JMH1"/>
<dbReference type="InterPro" id="IPR010985">
    <property type="entry name" value="Ribbon_hlx_hlx"/>
</dbReference>
<dbReference type="OrthoDB" id="7107936at2"/>
<sequence length="78" mass="8961">MATLQVKNVPDDLYAAVKARAAAEHMTVSDLVLRNLRREVRRQSMTEWLDAVDSRRVGLPPRRIDTRAVLDDVRAEFE</sequence>